<proteinExistence type="predicted"/>
<dbReference type="AlphaFoldDB" id="A0A3R7MIJ8"/>
<feature type="transmembrane region" description="Helical" evidence="1">
    <location>
        <begin position="145"/>
        <end position="171"/>
    </location>
</feature>
<evidence type="ECO:0000256" key="1">
    <source>
        <dbReference type="SAM" id="Phobius"/>
    </source>
</evidence>
<feature type="transmembrane region" description="Helical" evidence="1">
    <location>
        <begin position="365"/>
        <end position="383"/>
    </location>
</feature>
<feature type="transmembrane region" description="Helical" evidence="1">
    <location>
        <begin position="293"/>
        <end position="313"/>
    </location>
</feature>
<keyword evidence="3" id="KW-1185">Reference proteome</keyword>
<feature type="transmembrane region" description="Helical" evidence="1">
    <location>
        <begin position="444"/>
        <end position="464"/>
    </location>
</feature>
<name>A0A3R7MIJ8_PENVA</name>
<feature type="transmembrane region" description="Helical" evidence="1">
    <location>
        <begin position="107"/>
        <end position="133"/>
    </location>
</feature>
<dbReference type="Proteomes" id="UP000283509">
    <property type="component" value="Unassembled WGS sequence"/>
</dbReference>
<gene>
    <name evidence="2" type="ORF">C7M84_019553</name>
</gene>
<feature type="transmembrane region" description="Helical" evidence="1">
    <location>
        <begin position="645"/>
        <end position="662"/>
    </location>
</feature>
<reference evidence="2 3" key="1">
    <citation type="submission" date="2018-04" db="EMBL/GenBank/DDBJ databases">
        <authorList>
            <person name="Zhang X."/>
            <person name="Yuan J."/>
            <person name="Li F."/>
            <person name="Xiang J."/>
        </authorList>
    </citation>
    <scope>NUCLEOTIDE SEQUENCE [LARGE SCALE GENOMIC DNA]</scope>
    <source>
        <tissue evidence="2">Muscle</tissue>
    </source>
</reference>
<keyword evidence="1" id="KW-0472">Membrane</keyword>
<feature type="transmembrane region" description="Helical" evidence="1">
    <location>
        <begin position="582"/>
        <end position="600"/>
    </location>
</feature>
<organism evidence="2 3">
    <name type="scientific">Penaeus vannamei</name>
    <name type="common">Whiteleg shrimp</name>
    <name type="synonym">Litopenaeus vannamei</name>
    <dbReference type="NCBI Taxonomy" id="6689"/>
    <lineage>
        <taxon>Eukaryota</taxon>
        <taxon>Metazoa</taxon>
        <taxon>Ecdysozoa</taxon>
        <taxon>Arthropoda</taxon>
        <taxon>Crustacea</taxon>
        <taxon>Multicrustacea</taxon>
        <taxon>Malacostraca</taxon>
        <taxon>Eumalacostraca</taxon>
        <taxon>Eucarida</taxon>
        <taxon>Decapoda</taxon>
        <taxon>Dendrobranchiata</taxon>
        <taxon>Penaeoidea</taxon>
        <taxon>Penaeidae</taxon>
        <taxon>Penaeus</taxon>
    </lineage>
</organism>
<keyword evidence="1" id="KW-1133">Transmembrane helix</keyword>
<accession>A0A3R7MIJ8</accession>
<dbReference type="EMBL" id="QCYY01003613">
    <property type="protein sequence ID" value="ROT62600.1"/>
    <property type="molecule type" value="Genomic_DNA"/>
</dbReference>
<evidence type="ECO:0000313" key="3">
    <source>
        <dbReference type="Proteomes" id="UP000283509"/>
    </source>
</evidence>
<sequence>MSLSPSYPTCSSASQRVFSSSPYQVTSLSSLCNVSVFFLLLSATLCLIEAIPSVVDSLQRPSLCLSSIAKGVAEFAALKTSDVMCRSECSVLGFVPRGMSCLLTPSLLFLSSLSLSSLSLSPPLSASFLLFFLCLSPPSSSSSFLLPLFPSLSPLFPLSSLSFFPASSFFLPSPYFPILSPFFGSSSPPPLFSVIFFLLLSLLLLYPSSVLTIFSSFSFSYLFHGLFLSLSPPPFSLSFISSSSSIFLLALHSYLGLSFVFAFSFLISFGLRILVFLSLLSFFFSLSRSRLRLLHLLLFLTFSPLFSSLLLLYCSSSSLLPFLRNFSFSSIPLLSFLLHISLFLQSIVSLFLTSLFRVSSLSTSLFLLFICLPSPLLMFFLVWPVGRSSFFLLAPTSFPCSLLSPYSLILSSRSFSLFSLRFLPLQSPRFSQLFSSSFSCSSSHFLIVPHIFSSLISSIFPSLFPLYHLCSSLRLLPFSLSAMSFQSPSSFFSLSSVFVSHRHVSLSSSSSIPSLFPLLCPSLILSPPFPPPSSSFSILHFSSHFPFLFSCPIHIRSPFLLLPSHFFPSFLPLHLSFLRHSFFSLLLFSSIFFAFWHLFFLLSFPLHLIPLYSLFLSIPSSSLSSSSSSSSFTPSFTSFSSSSSYYLLSCLSFNFILLILLLSTSSPFLFLSQSFSSVISPFLSPVYLI</sequence>
<comment type="caution">
    <text evidence="2">The sequence shown here is derived from an EMBL/GenBank/DDBJ whole genome shotgun (WGS) entry which is preliminary data.</text>
</comment>
<reference evidence="2 3" key="2">
    <citation type="submission" date="2019-01" db="EMBL/GenBank/DDBJ databases">
        <title>The decoding of complex shrimp genome reveals the adaptation for benthos swimmer, frequently molting mechanism and breeding impact on genome.</title>
        <authorList>
            <person name="Sun Y."/>
            <person name="Gao Y."/>
            <person name="Yu Y."/>
        </authorList>
    </citation>
    <scope>NUCLEOTIDE SEQUENCE [LARGE SCALE GENOMIC DNA]</scope>
    <source>
        <tissue evidence="2">Muscle</tissue>
    </source>
</reference>
<feature type="transmembrane region" description="Helical" evidence="1">
    <location>
        <begin position="31"/>
        <end position="51"/>
    </location>
</feature>
<keyword evidence="1" id="KW-0812">Transmembrane</keyword>
<feature type="transmembrane region" description="Helical" evidence="1">
    <location>
        <begin position="333"/>
        <end position="353"/>
    </location>
</feature>
<feature type="transmembrane region" description="Helical" evidence="1">
    <location>
        <begin position="261"/>
        <end position="286"/>
    </location>
</feature>
<evidence type="ECO:0000313" key="2">
    <source>
        <dbReference type="EMBL" id="ROT62600.1"/>
    </source>
</evidence>
<feature type="transmembrane region" description="Helical" evidence="1">
    <location>
        <begin position="191"/>
        <end position="223"/>
    </location>
</feature>
<protein>
    <submittedName>
        <fullName evidence="2">Uncharacterized protein</fullName>
    </submittedName>
</protein>